<evidence type="ECO:0000256" key="5">
    <source>
        <dbReference type="SAM" id="Phobius"/>
    </source>
</evidence>
<evidence type="ECO:0000256" key="4">
    <source>
        <dbReference type="ARBA" id="ARBA00023136"/>
    </source>
</evidence>
<keyword evidence="2 5" id="KW-0812">Transmembrane</keyword>
<evidence type="ECO:0000313" key="8">
    <source>
        <dbReference type="Proteomes" id="UP000298246"/>
    </source>
</evidence>
<keyword evidence="8" id="KW-1185">Reference proteome</keyword>
<comment type="caution">
    <text evidence="7">The sequence shown here is derived from an EMBL/GenBank/DDBJ whole genome shotgun (WGS) entry which is preliminary data.</text>
</comment>
<name>A0A4Y8Q2D0_9BACL</name>
<reference evidence="7 8" key="1">
    <citation type="submission" date="2017-03" db="EMBL/GenBank/DDBJ databases">
        <title>Isolation of Levoglucosan Utilizing Bacteria.</title>
        <authorList>
            <person name="Arya A.S."/>
        </authorList>
    </citation>
    <scope>NUCLEOTIDE SEQUENCE [LARGE SCALE GENOMIC DNA]</scope>
    <source>
        <strain evidence="7 8">MEC069</strain>
    </source>
</reference>
<feature type="transmembrane region" description="Helical" evidence="5">
    <location>
        <begin position="199"/>
        <end position="221"/>
    </location>
</feature>
<feature type="transmembrane region" description="Helical" evidence="5">
    <location>
        <begin position="149"/>
        <end position="173"/>
    </location>
</feature>
<proteinExistence type="predicted"/>
<organism evidence="7 8">
    <name type="scientific">Paenibacillus athensensis</name>
    <dbReference type="NCBI Taxonomy" id="1967502"/>
    <lineage>
        <taxon>Bacteria</taxon>
        <taxon>Bacillati</taxon>
        <taxon>Bacillota</taxon>
        <taxon>Bacilli</taxon>
        <taxon>Bacillales</taxon>
        <taxon>Paenibacillaceae</taxon>
        <taxon>Paenibacillus</taxon>
    </lineage>
</organism>
<dbReference type="Pfam" id="PF06271">
    <property type="entry name" value="RDD"/>
    <property type="match status" value="1"/>
</dbReference>
<dbReference type="EMBL" id="MYFO01000011">
    <property type="protein sequence ID" value="TFE87992.1"/>
    <property type="molecule type" value="Genomic_DNA"/>
</dbReference>
<evidence type="ECO:0000256" key="1">
    <source>
        <dbReference type="ARBA" id="ARBA00004141"/>
    </source>
</evidence>
<evidence type="ECO:0000256" key="3">
    <source>
        <dbReference type="ARBA" id="ARBA00022989"/>
    </source>
</evidence>
<comment type="subcellular location">
    <subcellularLocation>
        <location evidence="1">Membrane</location>
        <topology evidence="1">Multi-pass membrane protein</topology>
    </subcellularLocation>
</comment>
<feature type="transmembrane region" description="Helical" evidence="5">
    <location>
        <begin position="104"/>
        <end position="128"/>
    </location>
</feature>
<accession>A0A4Y8Q2D0</accession>
<gene>
    <name evidence="7" type="ORF">B5M42_10555</name>
</gene>
<dbReference type="Proteomes" id="UP000298246">
    <property type="component" value="Unassembled WGS sequence"/>
</dbReference>
<dbReference type="InterPro" id="IPR010432">
    <property type="entry name" value="RDD"/>
</dbReference>
<dbReference type="AlphaFoldDB" id="A0A4Y8Q2D0"/>
<dbReference type="GO" id="GO:0016020">
    <property type="term" value="C:membrane"/>
    <property type="evidence" value="ECO:0007669"/>
    <property type="project" value="UniProtKB-SubCell"/>
</dbReference>
<feature type="domain" description="RDD" evidence="6">
    <location>
        <begin position="61"/>
        <end position="175"/>
    </location>
</feature>
<sequence length="222" mass="25181">MGISSGILEGKPPIVNFYSKAGFRKTFSYTNLHKRSLSMTQLTKPERRIRARREFDDTEPRPWLRLWARGLDLFYHSFVIGLIWQSVDPEGLQQINSVVTTIGFMMLWVVLESLYMLAFGTTPGKLLLRIRVRQEHGERLSGDQVWRRSALVWLFGMGAGIGILTIVANIVAYRRLKSEGATSWDRNLELNVSYGRLGLLRSFVALALGALMAIMIGFGLMV</sequence>
<evidence type="ECO:0000256" key="2">
    <source>
        <dbReference type="ARBA" id="ARBA00022692"/>
    </source>
</evidence>
<keyword evidence="3 5" id="KW-1133">Transmembrane helix</keyword>
<protein>
    <recommendedName>
        <fullName evidence="6">RDD domain-containing protein</fullName>
    </recommendedName>
</protein>
<evidence type="ECO:0000313" key="7">
    <source>
        <dbReference type="EMBL" id="TFE87992.1"/>
    </source>
</evidence>
<evidence type="ECO:0000259" key="6">
    <source>
        <dbReference type="Pfam" id="PF06271"/>
    </source>
</evidence>
<keyword evidence="4 5" id="KW-0472">Membrane</keyword>
<dbReference type="OrthoDB" id="9791488at2"/>